<dbReference type="AlphaFoldDB" id="A0AAW1DLD7"/>
<dbReference type="Gene3D" id="6.10.250.1620">
    <property type="match status" value="1"/>
</dbReference>
<evidence type="ECO:0000256" key="2">
    <source>
        <dbReference type="ARBA" id="ARBA00022448"/>
    </source>
</evidence>
<name>A0AAW1DLD7_9HEMI</name>
<dbReference type="InterPro" id="IPR002842">
    <property type="entry name" value="ATPase_V1_Esu"/>
</dbReference>
<keyword evidence="2" id="KW-0813">Transport</keyword>
<dbReference type="PANTHER" id="PTHR45715">
    <property type="entry name" value="ATPASE H+-TRANSPORTING V1 SUBUNIT E1A-RELATED"/>
    <property type="match status" value="1"/>
</dbReference>
<accession>A0AAW1DLD7</accession>
<comment type="caution">
    <text evidence="4">The sequence shown here is derived from an EMBL/GenBank/DDBJ whole genome shotgun (WGS) entry which is preliminary data.</text>
</comment>
<dbReference type="Pfam" id="PF01991">
    <property type="entry name" value="vATP-synt_E"/>
    <property type="match status" value="1"/>
</dbReference>
<gene>
    <name evidence="4" type="ORF">O3M35_000396</name>
</gene>
<evidence type="ECO:0000313" key="4">
    <source>
        <dbReference type="EMBL" id="KAK9511804.1"/>
    </source>
</evidence>
<dbReference type="Proteomes" id="UP001461498">
    <property type="component" value="Unassembled WGS sequence"/>
</dbReference>
<dbReference type="Gene3D" id="3.30.2320.30">
    <property type="entry name" value="ATP synthase, E subunit, C-terminal"/>
    <property type="match status" value="1"/>
</dbReference>
<dbReference type="EMBL" id="JAPXFL010000001">
    <property type="protein sequence ID" value="KAK9511804.1"/>
    <property type="molecule type" value="Genomic_DNA"/>
</dbReference>
<evidence type="ECO:0008006" key="6">
    <source>
        <dbReference type="Google" id="ProtNLM"/>
    </source>
</evidence>
<dbReference type="GO" id="GO:0033178">
    <property type="term" value="C:proton-transporting two-sector ATPase complex, catalytic domain"/>
    <property type="evidence" value="ECO:0007669"/>
    <property type="project" value="InterPro"/>
</dbReference>
<evidence type="ECO:0000313" key="5">
    <source>
        <dbReference type="Proteomes" id="UP001461498"/>
    </source>
</evidence>
<organism evidence="4 5">
    <name type="scientific">Rhynocoris fuscipes</name>
    <dbReference type="NCBI Taxonomy" id="488301"/>
    <lineage>
        <taxon>Eukaryota</taxon>
        <taxon>Metazoa</taxon>
        <taxon>Ecdysozoa</taxon>
        <taxon>Arthropoda</taxon>
        <taxon>Hexapoda</taxon>
        <taxon>Insecta</taxon>
        <taxon>Pterygota</taxon>
        <taxon>Neoptera</taxon>
        <taxon>Paraneoptera</taxon>
        <taxon>Hemiptera</taxon>
        <taxon>Heteroptera</taxon>
        <taxon>Panheteroptera</taxon>
        <taxon>Cimicomorpha</taxon>
        <taxon>Reduviidae</taxon>
        <taxon>Harpactorinae</taxon>
        <taxon>Harpactorini</taxon>
        <taxon>Rhynocoris</taxon>
    </lineage>
</organism>
<dbReference type="InterPro" id="IPR038495">
    <property type="entry name" value="ATPase_E_C"/>
</dbReference>
<comment type="similarity">
    <text evidence="1">Belongs to the V-ATPase E subunit family.</text>
</comment>
<dbReference type="SUPFAM" id="SSF160527">
    <property type="entry name" value="V-type ATPase subunit E-like"/>
    <property type="match status" value="1"/>
</dbReference>
<dbReference type="GO" id="GO:0046961">
    <property type="term" value="F:proton-transporting ATPase activity, rotational mechanism"/>
    <property type="evidence" value="ECO:0007669"/>
    <property type="project" value="InterPro"/>
</dbReference>
<proteinExistence type="inferred from homology"/>
<sequence length="221" mass="25640">MIADISSQVERMVAFMDQEGEERTKEMLAKAEEEYNIYVGHLLQTEKVRIDAAINKKMKTIERMRKVSTSTARNEARLEVLGYRRSLVTGIFNQVREKIVKEIENDPEKYKNFMENMILEGLYRILEQRVGIRVRKEDVDLASEVIENVCNKYTETTKMQISIVLDKSQYLPTETLGGVYLSAKKGKIIMENTLANKLLRLQHDAAPIVRRMLFASTRDKM</sequence>
<evidence type="ECO:0000256" key="3">
    <source>
        <dbReference type="ARBA" id="ARBA00023065"/>
    </source>
</evidence>
<keyword evidence="5" id="KW-1185">Reference proteome</keyword>
<protein>
    <recommendedName>
        <fullName evidence="6">V-type proton ATPase subunit E</fullName>
    </recommendedName>
</protein>
<reference evidence="4 5" key="1">
    <citation type="submission" date="2022-12" db="EMBL/GenBank/DDBJ databases">
        <title>Chromosome-level genome assembly of true bugs.</title>
        <authorList>
            <person name="Ma L."/>
            <person name="Li H."/>
        </authorList>
    </citation>
    <scope>NUCLEOTIDE SEQUENCE [LARGE SCALE GENOMIC DNA]</scope>
    <source>
        <strain evidence="4">Lab_2022b</strain>
    </source>
</reference>
<keyword evidence="3" id="KW-0406">Ion transport</keyword>
<evidence type="ECO:0000256" key="1">
    <source>
        <dbReference type="ARBA" id="ARBA00005901"/>
    </source>
</evidence>